<name>A0ABT1FSW7_9BACT</name>
<organism evidence="1 2">
    <name type="scientific">Runella salmonicolor</name>
    <dbReference type="NCBI Taxonomy" id="2950278"/>
    <lineage>
        <taxon>Bacteria</taxon>
        <taxon>Pseudomonadati</taxon>
        <taxon>Bacteroidota</taxon>
        <taxon>Cytophagia</taxon>
        <taxon>Cytophagales</taxon>
        <taxon>Spirosomataceae</taxon>
        <taxon>Runella</taxon>
    </lineage>
</organism>
<evidence type="ECO:0000313" key="2">
    <source>
        <dbReference type="Proteomes" id="UP001204772"/>
    </source>
</evidence>
<comment type="caution">
    <text evidence="1">The sequence shown here is derived from an EMBL/GenBank/DDBJ whole genome shotgun (WGS) entry which is preliminary data.</text>
</comment>
<reference evidence="1 2" key="1">
    <citation type="submission" date="2022-06" db="EMBL/GenBank/DDBJ databases">
        <title>Runella sp. S5 genome sequencing.</title>
        <authorList>
            <person name="Park S."/>
        </authorList>
    </citation>
    <scope>NUCLEOTIDE SEQUENCE [LARGE SCALE GENOMIC DNA]</scope>
    <source>
        <strain evidence="1 2">S5</strain>
    </source>
</reference>
<dbReference type="RefSeq" id="WP_253530766.1">
    <property type="nucleotide sequence ID" value="NZ_JAMZEL010000009.1"/>
</dbReference>
<keyword evidence="2" id="KW-1185">Reference proteome</keyword>
<evidence type="ECO:0000313" key="1">
    <source>
        <dbReference type="EMBL" id="MCP1384859.1"/>
    </source>
</evidence>
<protein>
    <submittedName>
        <fullName evidence="1">Uncharacterized protein</fullName>
    </submittedName>
</protein>
<sequence>MKNPNVGDLPIMSAHCKMCPFKPQGRGIYDAELASTVTQRTLFKAQQICHGTEGKTRLPTHRCKGSFEYNAQIYERLGMPDLVEMLKNSHIQKGVQQ</sequence>
<dbReference type="Proteomes" id="UP001204772">
    <property type="component" value="Unassembled WGS sequence"/>
</dbReference>
<dbReference type="EMBL" id="JAMZEL010000009">
    <property type="protein sequence ID" value="MCP1384859.1"/>
    <property type="molecule type" value="Genomic_DNA"/>
</dbReference>
<gene>
    <name evidence="1" type="ORF">NCI00_20655</name>
</gene>
<accession>A0ABT1FSW7</accession>
<proteinExistence type="predicted"/>